<dbReference type="Proteomes" id="UP000095042">
    <property type="component" value="Unassembled WGS sequence"/>
</dbReference>
<accession>A0A1E3VPI7</accession>
<keyword evidence="1" id="KW-1133">Transmembrane helix</keyword>
<dbReference type="InterPro" id="IPR005625">
    <property type="entry name" value="PepSY-ass_TM"/>
</dbReference>
<dbReference type="PANTHER" id="PTHR34219">
    <property type="entry name" value="IRON-REGULATED INNER MEMBRANE PROTEIN-RELATED"/>
    <property type="match status" value="1"/>
</dbReference>
<keyword evidence="1" id="KW-0812">Transmembrane</keyword>
<evidence type="ECO:0000256" key="1">
    <source>
        <dbReference type="SAM" id="Phobius"/>
    </source>
</evidence>
<feature type="transmembrane region" description="Helical" evidence="1">
    <location>
        <begin position="146"/>
        <end position="167"/>
    </location>
</feature>
<comment type="caution">
    <text evidence="2">The sequence shown here is derived from an EMBL/GenBank/DDBJ whole genome shotgun (WGS) entry which is preliminary data.</text>
</comment>
<feature type="transmembrane region" description="Helical" evidence="1">
    <location>
        <begin position="336"/>
        <end position="357"/>
    </location>
</feature>
<keyword evidence="3" id="KW-1185">Reference proteome</keyword>
<sequence>MTNKALRQWSWVHKWTSLVCTLFLLLLCVTGLPLVFYHEIEHVLGNEVEAPEIENPGVNASLDTIVTNSKAHFPGKQLQYLSWDEEEPALVYAGLGDELDSEDGNRYLALDARTGEALGEIPFQGTVMFYVYRLHVDIFAGLAGKLFLGFMGLLFVASIVSGIVVYSPSMRKLDFGSVRHHRPRAVRWLDLHNLLGIVLAAWMIVVGGTGASIRGRIWFSVWRNDQLTEMLGAHKDNPRPETPASLETAIQTARDKVPGMIPSFVAFPGTLYSSTGHYTVFMHGDTPLTSKLLQPVVIDAATGDFTDTREMPWYVTTLLISQPLHFGDYGGMPLKILWAILDVITIVVLVTGLYLWFRRRRPNAANRFADDAEIAPRYAGAPAE</sequence>
<dbReference type="RefSeq" id="WP_083238557.1">
    <property type="nucleotide sequence ID" value="NZ_LPWD01000464.1"/>
</dbReference>
<dbReference type="EMBL" id="LPWD01000464">
    <property type="protein sequence ID" value="ODR95455.1"/>
    <property type="molecule type" value="Genomic_DNA"/>
</dbReference>
<dbReference type="Pfam" id="PF03929">
    <property type="entry name" value="PepSY_TM"/>
    <property type="match status" value="1"/>
</dbReference>
<keyword evidence="1" id="KW-0472">Membrane</keyword>
<evidence type="ECO:0000313" key="3">
    <source>
        <dbReference type="Proteomes" id="UP000095042"/>
    </source>
</evidence>
<protein>
    <submittedName>
        <fullName evidence="2">Peptidase</fullName>
    </submittedName>
</protein>
<organism evidence="2 3">
    <name type="scientific">Methyloceanibacter marginalis</name>
    <dbReference type="NCBI Taxonomy" id="1774971"/>
    <lineage>
        <taxon>Bacteria</taxon>
        <taxon>Pseudomonadati</taxon>
        <taxon>Pseudomonadota</taxon>
        <taxon>Alphaproteobacteria</taxon>
        <taxon>Hyphomicrobiales</taxon>
        <taxon>Hyphomicrobiaceae</taxon>
        <taxon>Methyloceanibacter</taxon>
    </lineage>
</organism>
<feature type="transmembrane region" description="Helical" evidence="1">
    <location>
        <begin position="188"/>
        <end position="213"/>
    </location>
</feature>
<dbReference type="OrthoDB" id="6307929at2"/>
<proteinExistence type="predicted"/>
<dbReference type="PANTHER" id="PTHR34219:SF3">
    <property type="entry name" value="BLL7967 PROTEIN"/>
    <property type="match status" value="1"/>
</dbReference>
<reference evidence="2 3" key="1">
    <citation type="journal article" date="2016" name="Environ. Microbiol.">
        <title>New Methyloceanibacter diversity from North Sea sediments includes methanotroph containing solely the soluble methane monooxygenase.</title>
        <authorList>
            <person name="Vekeman B."/>
            <person name="Kerckhof F.M."/>
            <person name="Cremers G."/>
            <person name="de Vos P."/>
            <person name="Vandamme P."/>
            <person name="Boon N."/>
            <person name="Op den Camp H.J."/>
            <person name="Heylen K."/>
        </authorList>
    </citation>
    <scope>NUCLEOTIDE SEQUENCE [LARGE SCALE GENOMIC DNA]</scope>
    <source>
        <strain evidence="2 3">R-67177</strain>
    </source>
</reference>
<gene>
    <name evidence="2" type="ORF">AUC71_04790</name>
</gene>
<name>A0A1E3VPI7_9HYPH</name>
<dbReference type="AlphaFoldDB" id="A0A1E3VPI7"/>
<evidence type="ECO:0000313" key="2">
    <source>
        <dbReference type="EMBL" id="ODR95455.1"/>
    </source>
</evidence>